<keyword evidence="6 7" id="KW-0472">Membrane</keyword>
<feature type="transmembrane region" description="Helical" evidence="7">
    <location>
        <begin position="108"/>
        <end position="134"/>
    </location>
</feature>
<reference evidence="10" key="1">
    <citation type="journal article" date="2019" name="PLoS Negl. Trop. Dis.">
        <title>Revisiting the worldwide diversity of Leptospira species in the environment.</title>
        <authorList>
            <person name="Vincent A.T."/>
            <person name="Schiettekatte O."/>
            <person name="Bourhy P."/>
            <person name="Veyrier F.J."/>
            <person name="Picardeau M."/>
        </authorList>
    </citation>
    <scope>NUCLEOTIDE SEQUENCE [LARGE SCALE GENOMIC DNA]</scope>
    <source>
        <strain evidence="10">201702454</strain>
    </source>
</reference>
<evidence type="ECO:0000256" key="2">
    <source>
        <dbReference type="ARBA" id="ARBA00005801"/>
    </source>
</evidence>
<feature type="transmembrane region" description="Helical" evidence="7">
    <location>
        <begin position="219"/>
        <end position="238"/>
    </location>
</feature>
<dbReference type="InterPro" id="IPR000045">
    <property type="entry name" value="Prepilin_IV_endopep_pep"/>
</dbReference>
<sequence>MDVFEDTNWLFLWNLSAYTILFLFGGALASFYTTLADRILYYCYEKGRKEFQGKKRWFVIFTKPSHCPECKTPISSLALVPILGWFLEKGKCKSCLVEIPKLYPLSEFLFGLVAIFVYFVSDSLLGTICLLFLFGHLLISIFTDAKKLSLDYENLPFLLGFGCLTNYFLFEESLGLEQLYVYLGFLVFYVSIYLLFRGGTGLGDVLYSPMFAAITGNPFWMVYLNTSYVLAVVMTVLLRKKGTPLKGTKVPMGLYFSLGLFFTFFYKLIVHYYEWEGFQIYGNNE</sequence>
<evidence type="ECO:0000256" key="1">
    <source>
        <dbReference type="ARBA" id="ARBA00004651"/>
    </source>
</evidence>
<evidence type="ECO:0000256" key="5">
    <source>
        <dbReference type="ARBA" id="ARBA00022989"/>
    </source>
</evidence>
<evidence type="ECO:0000256" key="7">
    <source>
        <dbReference type="SAM" id="Phobius"/>
    </source>
</evidence>
<dbReference type="Pfam" id="PF01478">
    <property type="entry name" value="Peptidase_A24"/>
    <property type="match status" value="1"/>
</dbReference>
<feature type="domain" description="Prepilin type IV endopeptidase peptidase" evidence="8">
    <location>
        <begin position="131"/>
        <end position="235"/>
    </location>
</feature>
<protein>
    <submittedName>
        <fullName evidence="10">Prepilin peptidase</fullName>
    </submittedName>
</protein>
<feature type="transmembrane region" description="Helical" evidence="7">
    <location>
        <begin position="179"/>
        <end position="199"/>
    </location>
</feature>
<proteinExistence type="inferred from homology"/>
<dbReference type="Pfam" id="PF06750">
    <property type="entry name" value="A24_N_bact"/>
    <property type="match status" value="1"/>
</dbReference>
<evidence type="ECO:0000256" key="4">
    <source>
        <dbReference type="ARBA" id="ARBA00022692"/>
    </source>
</evidence>
<dbReference type="GO" id="GO:0004190">
    <property type="term" value="F:aspartic-type endopeptidase activity"/>
    <property type="evidence" value="ECO:0007669"/>
    <property type="project" value="InterPro"/>
</dbReference>
<dbReference type="GO" id="GO:0005886">
    <property type="term" value="C:plasma membrane"/>
    <property type="evidence" value="ECO:0007669"/>
    <property type="project" value="UniProtKB-SubCell"/>
</dbReference>
<evidence type="ECO:0000259" key="8">
    <source>
        <dbReference type="Pfam" id="PF01478"/>
    </source>
</evidence>
<evidence type="ECO:0000256" key="3">
    <source>
        <dbReference type="ARBA" id="ARBA00022475"/>
    </source>
</evidence>
<dbReference type="GO" id="GO:0006465">
    <property type="term" value="P:signal peptide processing"/>
    <property type="evidence" value="ECO:0007669"/>
    <property type="project" value="TreeGrafter"/>
</dbReference>
<evidence type="ECO:0000259" key="9">
    <source>
        <dbReference type="Pfam" id="PF06750"/>
    </source>
</evidence>
<dbReference type="Proteomes" id="UP000297609">
    <property type="component" value="Unassembled WGS sequence"/>
</dbReference>
<dbReference type="RefSeq" id="WP_135620438.1">
    <property type="nucleotide sequence ID" value="NZ_RQGG01000043.1"/>
</dbReference>
<feature type="domain" description="Prepilin peptidase A24 N-terminal" evidence="9">
    <location>
        <begin position="23"/>
        <end position="119"/>
    </location>
</feature>
<evidence type="ECO:0000313" key="10">
    <source>
        <dbReference type="EMBL" id="TGL48770.1"/>
    </source>
</evidence>
<keyword evidence="11" id="KW-1185">Reference proteome</keyword>
<dbReference type="PANTHER" id="PTHR30487:SF0">
    <property type="entry name" value="PREPILIN LEADER PEPTIDASE_N-METHYLTRANSFERASE-RELATED"/>
    <property type="match status" value="1"/>
</dbReference>
<feature type="transmembrane region" description="Helical" evidence="7">
    <location>
        <begin position="154"/>
        <end position="170"/>
    </location>
</feature>
<dbReference type="PANTHER" id="PTHR30487">
    <property type="entry name" value="TYPE 4 PREPILIN-LIKE PROTEINS LEADER PEPTIDE-PROCESSING ENZYME"/>
    <property type="match status" value="1"/>
</dbReference>
<comment type="subcellular location">
    <subcellularLocation>
        <location evidence="1">Cell membrane</location>
        <topology evidence="1">Multi-pass membrane protein</topology>
    </subcellularLocation>
</comment>
<accession>A0A4R9JNP9</accession>
<dbReference type="EMBL" id="RQGG01000043">
    <property type="protein sequence ID" value="TGL48770.1"/>
    <property type="molecule type" value="Genomic_DNA"/>
</dbReference>
<comment type="similarity">
    <text evidence="2">Belongs to the peptidase A24 family.</text>
</comment>
<keyword evidence="3" id="KW-1003">Cell membrane</keyword>
<evidence type="ECO:0000256" key="6">
    <source>
        <dbReference type="ARBA" id="ARBA00023136"/>
    </source>
</evidence>
<dbReference type="AlphaFoldDB" id="A0A4R9JNP9"/>
<gene>
    <name evidence="10" type="ORF">EHQ59_14955</name>
</gene>
<keyword evidence="4 7" id="KW-0812">Transmembrane</keyword>
<dbReference type="InterPro" id="IPR050882">
    <property type="entry name" value="Prepilin_peptidase/N-MTase"/>
</dbReference>
<dbReference type="InterPro" id="IPR010627">
    <property type="entry name" value="Prepilin_pept_A24_N"/>
</dbReference>
<organism evidence="10 11">
    <name type="scientific">Leptospira kemamanensis</name>
    <dbReference type="NCBI Taxonomy" id="2484942"/>
    <lineage>
        <taxon>Bacteria</taxon>
        <taxon>Pseudomonadati</taxon>
        <taxon>Spirochaetota</taxon>
        <taxon>Spirochaetia</taxon>
        <taxon>Leptospirales</taxon>
        <taxon>Leptospiraceae</taxon>
        <taxon>Leptospira</taxon>
    </lineage>
</organism>
<dbReference type="OrthoDB" id="345277at2"/>
<evidence type="ECO:0000313" key="11">
    <source>
        <dbReference type="Proteomes" id="UP000297609"/>
    </source>
</evidence>
<feature type="transmembrane region" description="Helical" evidence="7">
    <location>
        <begin position="12"/>
        <end position="32"/>
    </location>
</feature>
<keyword evidence="5 7" id="KW-1133">Transmembrane helix</keyword>
<feature type="transmembrane region" description="Helical" evidence="7">
    <location>
        <begin position="250"/>
        <end position="269"/>
    </location>
</feature>
<name>A0A4R9JNP9_9LEPT</name>
<comment type="caution">
    <text evidence="10">The sequence shown here is derived from an EMBL/GenBank/DDBJ whole genome shotgun (WGS) entry which is preliminary data.</text>
</comment>